<dbReference type="EMBL" id="JAOYFB010000001">
    <property type="protein sequence ID" value="KAK4005362.1"/>
    <property type="molecule type" value="Genomic_DNA"/>
</dbReference>
<name>A0ABQ9YXH8_9CRUS</name>
<comment type="caution">
    <text evidence="1">The sequence shown here is derived from an EMBL/GenBank/DDBJ whole genome shotgun (WGS) entry which is preliminary data.</text>
</comment>
<evidence type="ECO:0000313" key="2">
    <source>
        <dbReference type="Proteomes" id="UP001234178"/>
    </source>
</evidence>
<sequence>MKNLAWTLRSSIDGMNERIDDDNKNRLNDMALKHRRLSHQTESFRFVAFTLCIAECLQNHVMTSSTPLASVSYDI</sequence>
<reference evidence="1 2" key="1">
    <citation type="journal article" date="2023" name="Nucleic Acids Res.">
        <title>The hologenome of Daphnia magna reveals possible DNA methylation and microbiome-mediated evolution of the host genome.</title>
        <authorList>
            <person name="Chaturvedi A."/>
            <person name="Li X."/>
            <person name="Dhandapani V."/>
            <person name="Marshall H."/>
            <person name="Kissane S."/>
            <person name="Cuenca-Cambronero M."/>
            <person name="Asole G."/>
            <person name="Calvet F."/>
            <person name="Ruiz-Romero M."/>
            <person name="Marangio P."/>
            <person name="Guigo R."/>
            <person name="Rago D."/>
            <person name="Mirbahai L."/>
            <person name="Eastwood N."/>
            <person name="Colbourne J.K."/>
            <person name="Zhou J."/>
            <person name="Mallon E."/>
            <person name="Orsini L."/>
        </authorList>
    </citation>
    <scope>NUCLEOTIDE SEQUENCE [LARGE SCALE GENOMIC DNA]</scope>
    <source>
        <strain evidence="1">LRV0_1</strain>
    </source>
</reference>
<proteinExistence type="predicted"/>
<dbReference type="Proteomes" id="UP001234178">
    <property type="component" value="Unassembled WGS sequence"/>
</dbReference>
<accession>A0ABQ9YXH8</accession>
<keyword evidence="2" id="KW-1185">Reference proteome</keyword>
<protein>
    <submittedName>
        <fullName evidence="1">Uncharacterized protein</fullName>
    </submittedName>
</protein>
<evidence type="ECO:0000313" key="1">
    <source>
        <dbReference type="EMBL" id="KAK4005362.1"/>
    </source>
</evidence>
<gene>
    <name evidence="1" type="ORF">OUZ56_007075</name>
</gene>
<organism evidence="1 2">
    <name type="scientific">Daphnia magna</name>
    <dbReference type="NCBI Taxonomy" id="35525"/>
    <lineage>
        <taxon>Eukaryota</taxon>
        <taxon>Metazoa</taxon>
        <taxon>Ecdysozoa</taxon>
        <taxon>Arthropoda</taxon>
        <taxon>Crustacea</taxon>
        <taxon>Branchiopoda</taxon>
        <taxon>Diplostraca</taxon>
        <taxon>Cladocera</taxon>
        <taxon>Anomopoda</taxon>
        <taxon>Daphniidae</taxon>
        <taxon>Daphnia</taxon>
    </lineage>
</organism>